<dbReference type="SUPFAM" id="SSF53167">
    <property type="entry name" value="Purine and uridine phosphorylases"/>
    <property type="match status" value="1"/>
</dbReference>
<keyword evidence="10" id="KW-1185">Reference proteome</keyword>
<feature type="repeat" description="WD" evidence="7">
    <location>
        <begin position="1192"/>
        <end position="1233"/>
    </location>
</feature>
<evidence type="ECO:0000256" key="4">
    <source>
        <dbReference type="ARBA" id="ARBA00038415"/>
    </source>
</evidence>
<dbReference type="InterPro" id="IPR027417">
    <property type="entry name" value="P-loop_NTPase"/>
</dbReference>
<dbReference type="SMART" id="SM00320">
    <property type="entry name" value="WD40"/>
    <property type="match status" value="10"/>
</dbReference>
<keyword evidence="1 7" id="KW-0853">WD repeat</keyword>
<sequence>MMATPPSSRDEFEVALVCALPLEYDAVSFLFDEFWDKDGDRYGRAIGDPNTYTTGRFGNFDVVLVLLPNTGNVSAASATASLRSSYPGLKLVILTGTCGGVPFSGTGDEILLGDVIISKTVIQYDYGRQYPDDFKARDTTEDILGRPNKDIRGLVTFLETELAREQLEKRAIVFLKQMQDLPPKGNRRRVDIYKYPGACSDRLFESNYHHKHYLSPQSICGKCHKCEDIVCEESRDSECDSVGCDDQHISKRRRLEPNRASKQQGFCEESQTPSIFIGRFGSSDRVVKSSKHRDEIAEHYGVIAFETEAAGVWDELPCIIVKGISNYADGHGSKHWQDFAAAVAACVAKALVERFTKTDKTFRAQVEQQMKELMENKESNKCLQDLRQTDPRDDKTRIQRTKGHLLKDSYHWILDHADFKKWYNSQYGLLWIKGDPGKGKTMLLCGIIDEIEDSITTQCLSYFFCQATELQLNNATAVLRGLIYMIIMQRPALISHVRKKYDHSGKKLFEDGNNWEALSKTLLAILNDPSLIDAILIIDALDECVEGLSFLLEFINKASCSSRAKWIVSSRNWPIIEESLEDAMHGVRLCLELNESLVSAAVQSFIRYKVQHLTEKKSYDKNTQIEIEQYLMSNAHGTFLWVSLVCQELADPRVRKRHTLQRLKTYPSGLDPLYKRMMQNIYDSLDAEVCLQILAITSVVYRPITLSELSCLMESHIDNDDDDDELKDIIGFCGSFLTIREETIYFIHQSAKDFLLEKVPDQILALGIEHQHHTIFSRSLNQLTKILHRDIYNLRLPGFSVEHVSPPDPDPLASTRYSCIYWVDHLIASEHTRELSHGKIPRSEDMISTFFERRYLYWLEALSLLRSMSEGVLAMQKLEKIQMPQLTELLEDANQFIRSHKQAIESAPLQVYASALVFSPSHSRVRRLFVAEEPEWILTKPTMEKRWHAYLQQTLESNSTVVAFSHDSALIALGSRDDYSIQLWRTSTGDCVRVLMGHKNKITSVAFSHDSKLIVSGSWDRTVRLWRTNTGNCLQVLVGHNSLITSVAFSNDSALIASGSDDKTIRLWSTSTGDCIQDFKASGRNITTFAFSPDSALLASCSYRGRIQLWHTITGDGHGVQSAALHNSAPIVLVDDDACLWDVDRANELRIGYWIHFDAAAFSHDAKLIATSRDGNTPQIWHTVTGNCIHELQGHSERVSVVVFSHDSKLIASGSTDNTIRIWSVNTGNCVQELKGHGSSILSVAFSHDSKLLVSASDDKTARIWRVNTNDFHQENPTVIKTGGTFLVFSADSTLAASVTGKIISLWCPHTGRCTQELKGHGDDVMSIAFSHDTALIASFSIDGSAQLWRTDTGDCVQKLQRPDISWGRSFGLIAFSHDSTIIAAGSLDNNSIQLWSVVDSNFLFELPGARPFVFSHNSALIASRLKNGRVGLWRTSTGDFVQELQSNFYDEIESIVFSCDSALLAATAGESLKLWRVASGKCIQTLQTLDHDLLESITISHDSALVAALAGIRNIAVWRVDTGDLVQFVDLHCGDFWYSRHLSFTKYNLGILTSVGLVAINGTGGPVDWRPLPPHFVGPGISSDRGWIMWKDHNILRLPVEFQNSDSVISGSTVAIRSKTGRVIFISLSADVLSNLYGGMMTV</sequence>
<evidence type="ECO:0000256" key="2">
    <source>
        <dbReference type="ARBA" id="ARBA00022737"/>
    </source>
</evidence>
<name>A0A8G0LBS4_9HYPO</name>
<dbReference type="InterPro" id="IPR015943">
    <property type="entry name" value="WD40/YVTN_repeat-like_dom_sf"/>
</dbReference>
<dbReference type="Proteomes" id="UP000826661">
    <property type="component" value="Chromosome III"/>
</dbReference>
<dbReference type="GO" id="GO:0003824">
    <property type="term" value="F:catalytic activity"/>
    <property type="evidence" value="ECO:0007669"/>
    <property type="project" value="InterPro"/>
</dbReference>
<dbReference type="SUPFAM" id="SSF50998">
    <property type="entry name" value="Quinoprotein alcohol dehydrogenase-like"/>
    <property type="match status" value="1"/>
</dbReference>
<evidence type="ECO:0000256" key="1">
    <source>
        <dbReference type="ARBA" id="ARBA00022574"/>
    </source>
</evidence>
<feature type="repeat" description="WD" evidence="7">
    <location>
        <begin position="1037"/>
        <end position="1078"/>
    </location>
</feature>
<dbReference type="EMBL" id="CP075866">
    <property type="protein sequence ID" value="QYS99266.1"/>
    <property type="molecule type" value="Genomic_DNA"/>
</dbReference>
<feature type="repeat" description="WD" evidence="7">
    <location>
        <begin position="1079"/>
        <end position="1110"/>
    </location>
</feature>
<dbReference type="Pfam" id="PF01048">
    <property type="entry name" value="PNP_UDP_1"/>
    <property type="match status" value="1"/>
</dbReference>
<dbReference type="InterPro" id="IPR035994">
    <property type="entry name" value="Nucleoside_phosphorylase_sf"/>
</dbReference>
<dbReference type="PROSITE" id="PS50082">
    <property type="entry name" value="WD_REPEATS_2"/>
    <property type="match status" value="6"/>
</dbReference>
<dbReference type="GO" id="GO:1990234">
    <property type="term" value="C:transferase complex"/>
    <property type="evidence" value="ECO:0007669"/>
    <property type="project" value="UniProtKB-ARBA"/>
</dbReference>
<evidence type="ECO:0000256" key="3">
    <source>
        <dbReference type="ARBA" id="ARBA00023054"/>
    </source>
</evidence>
<dbReference type="InterPro" id="IPR000845">
    <property type="entry name" value="Nucleoside_phosphorylase_d"/>
</dbReference>
<proteinExistence type="inferred from homology"/>
<feature type="domain" description="NACHT" evidence="8">
    <location>
        <begin position="428"/>
        <end position="651"/>
    </location>
</feature>
<dbReference type="InterPro" id="IPR011047">
    <property type="entry name" value="Quinoprotein_ADH-like_sf"/>
</dbReference>
<dbReference type="PANTHER" id="PTHR22847:SF637">
    <property type="entry name" value="WD REPEAT DOMAIN 5B"/>
    <property type="match status" value="1"/>
</dbReference>
<gene>
    <name evidence="9" type="ORF">H0G86_006408</name>
</gene>
<dbReference type="Gene3D" id="2.130.10.10">
    <property type="entry name" value="YVTN repeat-like/Quinoprotein amine dehydrogenase"/>
    <property type="match status" value="5"/>
</dbReference>
<dbReference type="PROSITE" id="PS50837">
    <property type="entry name" value="NACHT"/>
    <property type="match status" value="1"/>
</dbReference>
<dbReference type="SUPFAM" id="SSF52540">
    <property type="entry name" value="P-loop containing nucleoside triphosphate hydrolases"/>
    <property type="match status" value="1"/>
</dbReference>
<dbReference type="GO" id="GO:0009116">
    <property type="term" value="P:nucleoside metabolic process"/>
    <property type="evidence" value="ECO:0007669"/>
    <property type="project" value="InterPro"/>
</dbReference>
<dbReference type="CDD" id="cd00200">
    <property type="entry name" value="WD40"/>
    <property type="match status" value="2"/>
</dbReference>
<organism evidence="9 10">
    <name type="scientific">Trichoderma simmonsii</name>
    <dbReference type="NCBI Taxonomy" id="1491479"/>
    <lineage>
        <taxon>Eukaryota</taxon>
        <taxon>Fungi</taxon>
        <taxon>Dikarya</taxon>
        <taxon>Ascomycota</taxon>
        <taxon>Pezizomycotina</taxon>
        <taxon>Sordariomycetes</taxon>
        <taxon>Hypocreomycetidae</taxon>
        <taxon>Hypocreales</taxon>
        <taxon>Hypocreaceae</taxon>
        <taxon>Trichoderma</taxon>
    </lineage>
</organism>
<comment type="function">
    <text evidence="6">Involved in mitochondrial fission. Acts as an adapter protein required to form mitochondrial fission complexes. Formation of these complexes is required to promote constriction and fission of the mitochondrial compartment at a late step in mitochondrial division.</text>
</comment>
<dbReference type="Gene3D" id="3.40.50.300">
    <property type="entry name" value="P-loop containing nucleotide triphosphate hydrolases"/>
    <property type="match status" value="1"/>
</dbReference>
<protein>
    <recommendedName>
        <fullName evidence="5">Mitochondrial division protein 1</fullName>
    </recommendedName>
</protein>
<feature type="repeat" description="WD" evidence="7">
    <location>
        <begin position="1318"/>
        <end position="1359"/>
    </location>
</feature>
<dbReference type="PRINTS" id="PR00320">
    <property type="entry name" value="GPROTEINBRPT"/>
</dbReference>
<evidence type="ECO:0000256" key="6">
    <source>
        <dbReference type="ARBA" id="ARBA00043913"/>
    </source>
</evidence>
<evidence type="ECO:0000256" key="5">
    <source>
        <dbReference type="ARBA" id="ARBA00039789"/>
    </source>
</evidence>
<keyword evidence="2" id="KW-0677">Repeat</keyword>
<dbReference type="Pfam" id="PF24883">
    <property type="entry name" value="NPHP3_N"/>
    <property type="match status" value="1"/>
</dbReference>
<dbReference type="FunFam" id="3.40.50.300:FF:001638">
    <property type="entry name" value="NACHT and WD40 domain protein"/>
    <property type="match status" value="1"/>
</dbReference>
<evidence type="ECO:0000259" key="8">
    <source>
        <dbReference type="PROSITE" id="PS50837"/>
    </source>
</evidence>
<evidence type="ECO:0000313" key="9">
    <source>
        <dbReference type="EMBL" id="QYS99266.1"/>
    </source>
</evidence>
<feature type="repeat" description="WD" evidence="7">
    <location>
        <begin position="1234"/>
        <end position="1275"/>
    </location>
</feature>
<dbReference type="PROSITE" id="PS50294">
    <property type="entry name" value="WD_REPEATS_REGION"/>
    <property type="match status" value="5"/>
</dbReference>
<dbReference type="InterPro" id="IPR001680">
    <property type="entry name" value="WD40_rpt"/>
</dbReference>
<reference evidence="9 10" key="1">
    <citation type="journal article" date="2021" name="BMC Genomics">
        <title>Telomere-to-telomere genome assembly of asparaginase-producing Trichoderma simmonsii.</title>
        <authorList>
            <person name="Chung D."/>
            <person name="Kwon Y.M."/>
            <person name="Yang Y."/>
        </authorList>
    </citation>
    <scope>NUCLEOTIDE SEQUENCE [LARGE SCALE GENOMIC DNA]</scope>
    <source>
        <strain evidence="9 10">GH-Sj1</strain>
    </source>
</reference>
<accession>A0A8G0LBS4</accession>
<dbReference type="Gene3D" id="3.40.50.1580">
    <property type="entry name" value="Nucleoside phosphorylase domain"/>
    <property type="match status" value="1"/>
</dbReference>
<dbReference type="InterPro" id="IPR007111">
    <property type="entry name" value="NACHT_NTPase"/>
</dbReference>
<evidence type="ECO:0000313" key="10">
    <source>
        <dbReference type="Proteomes" id="UP000826661"/>
    </source>
</evidence>
<evidence type="ECO:0000256" key="7">
    <source>
        <dbReference type="PROSITE-ProRule" id="PRU00221"/>
    </source>
</evidence>
<dbReference type="Pfam" id="PF00400">
    <property type="entry name" value="WD40"/>
    <property type="match status" value="6"/>
</dbReference>
<dbReference type="InterPro" id="IPR056884">
    <property type="entry name" value="NPHP3-like_N"/>
</dbReference>
<dbReference type="SUPFAM" id="SSF50952">
    <property type="entry name" value="Soluble quinoprotein glucose dehydrogenase"/>
    <property type="match status" value="1"/>
</dbReference>
<comment type="similarity">
    <text evidence="4">Belongs to the WD repeat MDV1/CAF4 family.</text>
</comment>
<keyword evidence="3" id="KW-0175">Coiled coil</keyword>
<dbReference type="InterPro" id="IPR020472">
    <property type="entry name" value="WD40_PAC1"/>
</dbReference>
<dbReference type="PANTHER" id="PTHR22847">
    <property type="entry name" value="WD40 REPEAT PROTEIN"/>
    <property type="match status" value="1"/>
</dbReference>
<feature type="repeat" description="WD" evidence="7">
    <location>
        <begin position="995"/>
        <end position="1036"/>
    </location>
</feature>
<dbReference type="InterPro" id="IPR011041">
    <property type="entry name" value="Quinoprot_gluc/sorb_DH_b-prop"/>
</dbReference>